<feature type="region of interest" description="Disordered" evidence="1">
    <location>
        <begin position="67"/>
        <end position="93"/>
    </location>
</feature>
<dbReference type="Proteomes" id="UP000009183">
    <property type="component" value="Chromosome 16"/>
</dbReference>
<evidence type="ECO:0000313" key="3">
    <source>
        <dbReference type="Proteomes" id="UP000009183"/>
    </source>
</evidence>
<sequence>MVSMRMNGRWMTSISMRDGYESDYAKAMQSPSSSVPLDRHLKLLGLLKNNSPIILFGCQPSLAARETAPSHQPLSFTSHPPFSCPRTTPLRGG</sequence>
<gene>
    <name evidence="2" type="ordered locus">VIT_16s0098g01800</name>
</gene>
<keyword evidence="3" id="KW-1185">Reference proteome</keyword>
<accession>F6H784</accession>
<dbReference type="PaxDb" id="29760-VIT_16s0098g01800.t01"/>
<name>F6H784_VITVI</name>
<protein>
    <submittedName>
        <fullName evidence="2">Uncharacterized protein</fullName>
    </submittedName>
</protein>
<dbReference type="HOGENOM" id="CLU_2404011_0_0_1"/>
<dbReference type="AlphaFoldDB" id="F6H784"/>
<reference evidence="3" key="1">
    <citation type="journal article" date="2007" name="Nature">
        <title>The grapevine genome sequence suggests ancestral hexaploidization in major angiosperm phyla.</title>
        <authorList>
            <consortium name="The French-Italian Public Consortium for Grapevine Genome Characterization."/>
            <person name="Jaillon O."/>
            <person name="Aury J.-M."/>
            <person name="Noel B."/>
            <person name="Policriti A."/>
            <person name="Clepet C."/>
            <person name="Casagrande A."/>
            <person name="Choisne N."/>
            <person name="Aubourg S."/>
            <person name="Vitulo N."/>
            <person name="Jubin C."/>
            <person name="Vezzi A."/>
            <person name="Legeai F."/>
            <person name="Hugueney P."/>
            <person name="Dasilva C."/>
            <person name="Horner D."/>
            <person name="Mica E."/>
            <person name="Jublot D."/>
            <person name="Poulain J."/>
            <person name="Bruyere C."/>
            <person name="Billault A."/>
            <person name="Segurens B."/>
            <person name="Gouyvenoux M."/>
            <person name="Ugarte E."/>
            <person name="Cattonaro F."/>
            <person name="Anthouard V."/>
            <person name="Vico V."/>
            <person name="Del Fabbro C."/>
            <person name="Alaux M."/>
            <person name="Di Gaspero G."/>
            <person name="Dumas V."/>
            <person name="Felice N."/>
            <person name="Paillard S."/>
            <person name="Juman I."/>
            <person name="Moroldo M."/>
            <person name="Scalabrin S."/>
            <person name="Canaguier A."/>
            <person name="Le Clainche I."/>
            <person name="Malacrida G."/>
            <person name="Durand E."/>
            <person name="Pesole G."/>
            <person name="Laucou V."/>
            <person name="Chatelet P."/>
            <person name="Merdinoglu D."/>
            <person name="Delledonne M."/>
            <person name="Pezzotti M."/>
            <person name="Lecharny A."/>
            <person name="Scarpelli C."/>
            <person name="Artiguenave F."/>
            <person name="Pe M.E."/>
            <person name="Valle G."/>
            <person name="Morgante M."/>
            <person name="Caboche M."/>
            <person name="Adam-Blondon A.-F."/>
            <person name="Weissenbach J."/>
            <person name="Quetier F."/>
            <person name="Wincker P."/>
        </authorList>
    </citation>
    <scope>NUCLEOTIDE SEQUENCE [LARGE SCALE GENOMIC DNA]</scope>
    <source>
        <strain evidence="3">cv. Pinot noir / PN40024</strain>
    </source>
</reference>
<evidence type="ECO:0000256" key="1">
    <source>
        <dbReference type="SAM" id="MobiDB-lite"/>
    </source>
</evidence>
<feature type="compositionally biased region" description="Polar residues" evidence="1">
    <location>
        <begin position="69"/>
        <end position="80"/>
    </location>
</feature>
<organism evidence="2 3">
    <name type="scientific">Vitis vinifera</name>
    <name type="common">Grape</name>
    <dbReference type="NCBI Taxonomy" id="29760"/>
    <lineage>
        <taxon>Eukaryota</taxon>
        <taxon>Viridiplantae</taxon>
        <taxon>Streptophyta</taxon>
        <taxon>Embryophyta</taxon>
        <taxon>Tracheophyta</taxon>
        <taxon>Spermatophyta</taxon>
        <taxon>Magnoliopsida</taxon>
        <taxon>eudicotyledons</taxon>
        <taxon>Gunneridae</taxon>
        <taxon>Pentapetalae</taxon>
        <taxon>rosids</taxon>
        <taxon>Vitales</taxon>
        <taxon>Vitaceae</taxon>
        <taxon>Viteae</taxon>
        <taxon>Vitis</taxon>
    </lineage>
</organism>
<dbReference type="InParanoid" id="F6H784"/>
<proteinExistence type="predicted"/>
<dbReference type="EMBL" id="FN595247">
    <property type="protein sequence ID" value="CCB48048.1"/>
    <property type="molecule type" value="Genomic_DNA"/>
</dbReference>
<evidence type="ECO:0000313" key="2">
    <source>
        <dbReference type="EMBL" id="CCB48048.1"/>
    </source>
</evidence>